<organism evidence="2 3">
    <name type="scientific">Syntrophomonas wolfei subsp. wolfei (strain DSM 2245B / Goettingen)</name>
    <dbReference type="NCBI Taxonomy" id="335541"/>
    <lineage>
        <taxon>Bacteria</taxon>
        <taxon>Bacillati</taxon>
        <taxon>Bacillota</taxon>
        <taxon>Clostridia</taxon>
        <taxon>Eubacteriales</taxon>
        <taxon>Syntrophomonadaceae</taxon>
        <taxon>Syntrophomonas</taxon>
    </lineage>
</organism>
<dbReference type="Pfam" id="PF09991">
    <property type="entry name" value="DUF2232"/>
    <property type="match status" value="1"/>
</dbReference>
<evidence type="ECO:0000313" key="3">
    <source>
        <dbReference type="Proteomes" id="UP000001968"/>
    </source>
</evidence>
<proteinExistence type="predicted"/>
<keyword evidence="3" id="KW-1185">Reference proteome</keyword>
<feature type="transmembrane region" description="Helical" evidence="1">
    <location>
        <begin position="12"/>
        <end position="35"/>
    </location>
</feature>
<dbReference type="Proteomes" id="UP000001968">
    <property type="component" value="Chromosome"/>
</dbReference>
<feature type="transmembrane region" description="Helical" evidence="1">
    <location>
        <begin position="218"/>
        <end position="234"/>
    </location>
</feature>
<dbReference type="EMBL" id="CP000448">
    <property type="protein sequence ID" value="ABI69824.1"/>
    <property type="molecule type" value="Genomic_DNA"/>
</dbReference>
<dbReference type="STRING" id="335541.Swol_2536"/>
<keyword evidence="1" id="KW-0472">Membrane</keyword>
<dbReference type="KEGG" id="swo:Swol_2536"/>
<gene>
    <name evidence="2" type="ordered locus">Swol_2536</name>
</gene>
<keyword evidence="1" id="KW-0812">Transmembrane</keyword>
<feature type="transmembrane region" description="Helical" evidence="1">
    <location>
        <begin position="98"/>
        <end position="116"/>
    </location>
</feature>
<name>Q0ATY0_SYNWW</name>
<feature type="transmembrane region" description="Helical" evidence="1">
    <location>
        <begin position="177"/>
        <end position="197"/>
    </location>
</feature>
<feature type="transmembrane region" description="Helical" evidence="1">
    <location>
        <begin position="278"/>
        <end position="304"/>
    </location>
</feature>
<protein>
    <recommendedName>
        <fullName evidence="4">DUF2232 domain-containing protein</fullName>
    </recommendedName>
</protein>
<feature type="transmembrane region" description="Helical" evidence="1">
    <location>
        <begin position="240"/>
        <end position="266"/>
    </location>
</feature>
<dbReference type="AlphaFoldDB" id="Q0ATY0"/>
<sequence length="321" mass="36430">MSAFIKLSLISSLLLCLTVLLPPLAFIIAIGWGALLIRGSLTLSQRQIGLIYLLNFSLLYGLAGTSTLLFYAAFFGLPALLMSLLINRHQAYYSIQKWGVAAAVLGVSLFLGLLYWNSGQIGMEQTELQINNYVQESLKAYEDSGFIGFYESQGLSRAELEKSFRTMTRSIVRHLPALYYVQAIMEVFFMLLLASFLSRKSPDERLKRKAYTEEMMPWPLVWVLIVGLALWLWGRDEMGSLYYVGSNIMVVMTPIAVYYGLAVLLFEFKRLLPSKRKLFATLLIILSLFFPLSAIIFLSLMGLFDSLLNFRKIALEREVEK</sequence>
<feature type="transmembrane region" description="Helical" evidence="1">
    <location>
        <begin position="69"/>
        <end position="86"/>
    </location>
</feature>
<dbReference type="HOGENOM" id="CLU_068641_2_0_9"/>
<dbReference type="RefSeq" id="WP_011641904.1">
    <property type="nucleotide sequence ID" value="NC_008346.1"/>
</dbReference>
<keyword evidence="1" id="KW-1133">Transmembrane helix</keyword>
<evidence type="ECO:0008006" key="4">
    <source>
        <dbReference type="Google" id="ProtNLM"/>
    </source>
</evidence>
<dbReference type="eggNOG" id="COG4241">
    <property type="taxonomic scope" value="Bacteria"/>
</dbReference>
<evidence type="ECO:0000256" key="1">
    <source>
        <dbReference type="SAM" id="Phobius"/>
    </source>
</evidence>
<dbReference type="InterPro" id="IPR018710">
    <property type="entry name" value="DUF2232"/>
</dbReference>
<evidence type="ECO:0000313" key="2">
    <source>
        <dbReference type="EMBL" id="ABI69824.1"/>
    </source>
</evidence>
<reference evidence="3" key="1">
    <citation type="journal article" date="2010" name="Environ. Microbiol.">
        <title>The genome of Syntrophomonas wolfei: new insights into syntrophic metabolism and biohydrogen production.</title>
        <authorList>
            <person name="Sieber J.R."/>
            <person name="Sims D.R."/>
            <person name="Han C."/>
            <person name="Kim E."/>
            <person name="Lykidis A."/>
            <person name="Lapidus A.L."/>
            <person name="McDonnald E."/>
            <person name="Rohlin L."/>
            <person name="Culley D.E."/>
            <person name="Gunsalus R."/>
            <person name="McInerney M.J."/>
        </authorList>
    </citation>
    <scope>NUCLEOTIDE SEQUENCE [LARGE SCALE GENOMIC DNA]</scope>
    <source>
        <strain evidence="3">DSM 2245B / Goettingen</strain>
    </source>
</reference>
<accession>Q0ATY0</accession>